<gene>
    <name evidence="2" type="ORF">N7493_005043</name>
</gene>
<dbReference type="InterPro" id="IPR003673">
    <property type="entry name" value="CoA-Trfase_fam_III"/>
</dbReference>
<protein>
    <submittedName>
        <fullName evidence="2">Uncharacterized protein</fullName>
    </submittedName>
</protein>
<dbReference type="PANTHER" id="PTHR48229:SF2">
    <property type="entry name" value="CAIB_BAIF FAMILY PROTEIN"/>
    <property type="match status" value="1"/>
</dbReference>
<evidence type="ECO:0000313" key="3">
    <source>
        <dbReference type="Proteomes" id="UP001215712"/>
    </source>
</evidence>
<dbReference type="AlphaFoldDB" id="A0AAD6HM68"/>
<comment type="similarity">
    <text evidence="1">Belongs to the CoA-transferase III family.</text>
</comment>
<dbReference type="GO" id="GO:0003824">
    <property type="term" value="F:catalytic activity"/>
    <property type="evidence" value="ECO:0007669"/>
    <property type="project" value="InterPro"/>
</dbReference>
<reference evidence="2" key="1">
    <citation type="journal article" date="2023" name="IMA Fungus">
        <title>Comparative genomic study of the Penicillium genus elucidates a diverse pangenome and 15 lateral gene transfer events.</title>
        <authorList>
            <person name="Petersen C."/>
            <person name="Sorensen T."/>
            <person name="Nielsen M.R."/>
            <person name="Sondergaard T.E."/>
            <person name="Sorensen J.L."/>
            <person name="Fitzpatrick D.A."/>
            <person name="Frisvad J.C."/>
            <person name="Nielsen K.L."/>
        </authorList>
    </citation>
    <scope>NUCLEOTIDE SEQUENCE</scope>
    <source>
        <strain evidence="2">IBT 17514</strain>
    </source>
</reference>
<dbReference type="InterPro" id="IPR052985">
    <property type="entry name" value="CoA-trans_III_biosynth/detox"/>
</dbReference>
<dbReference type="PANTHER" id="PTHR48229">
    <property type="entry name" value="CAIB/BAIF FAMILY ENZYME (AFU_ORTHOLOGUE AFUA_1G05360)-RELATED"/>
    <property type="match status" value="1"/>
</dbReference>
<dbReference type="SUPFAM" id="SSF89796">
    <property type="entry name" value="CoA-transferase family III (CaiB/BaiF)"/>
    <property type="match status" value="1"/>
</dbReference>
<keyword evidence="3" id="KW-1185">Reference proteome</keyword>
<organism evidence="2 3">
    <name type="scientific">Penicillium malachiteum</name>
    <dbReference type="NCBI Taxonomy" id="1324776"/>
    <lineage>
        <taxon>Eukaryota</taxon>
        <taxon>Fungi</taxon>
        <taxon>Dikarya</taxon>
        <taxon>Ascomycota</taxon>
        <taxon>Pezizomycotina</taxon>
        <taxon>Eurotiomycetes</taxon>
        <taxon>Eurotiomycetidae</taxon>
        <taxon>Eurotiales</taxon>
        <taxon>Aspergillaceae</taxon>
        <taxon>Penicillium</taxon>
    </lineage>
</organism>
<dbReference type="EMBL" id="JAQJAN010000006">
    <property type="protein sequence ID" value="KAJ5727223.1"/>
    <property type="molecule type" value="Genomic_DNA"/>
</dbReference>
<comment type="caution">
    <text evidence="2">The sequence shown here is derived from an EMBL/GenBank/DDBJ whole genome shotgun (WGS) entry which is preliminary data.</text>
</comment>
<reference evidence="2" key="2">
    <citation type="submission" date="2023-01" db="EMBL/GenBank/DDBJ databases">
        <authorList>
            <person name="Petersen C."/>
        </authorList>
    </citation>
    <scope>NUCLEOTIDE SEQUENCE</scope>
    <source>
        <strain evidence="2">IBT 17514</strain>
    </source>
</reference>
<accession>A0AAD6HM68</accession>
<dbReference type="Gene3D" id="3.40.50.10540">
    <property type="entry name" value="Crotonobetainyl-coa:carnitine coa-transferase, domain 1"/>
    <property type="match status" value="1"/>
</dbReference>
<evidence type="ECO:0000256" key="1">
    <source>
        <dbReference type="ARBA" id="ARBA00008383"/>
    </source>
</evidence>
<evidence type="ECO:0000313" key="2">
    <source>
        <dbReference type="EMBL" id="KAJ5727223.1"/>
    </source>
</evidence>
<dbReference type="InterPro" id="IPR023606">
    <property type="entry name" value="CoA-Trfase_III_dom_1_sf"/>
</dbReference>
<proteinExistence type="inferred from homology"/>
<sequence>MLGLPHDLPVSNRGEAVAPFIERISRISSEELQYLAADVHKQSGVICQSAESFRETEHAKANSHVSLFEIHDYPSSKQGPTWWSNETTHDFSSRPLAGLKVVDMSRIIAAPAVSRGLAELGASVMRVTSPNLPDIIDLKTETGKQALRDLILEADVVVQDYRPHSLEKYGFGPHDILSMTKNRTKGIIVLRENCYGWYGPWSDRAGWQQISDS</sequence>
<name>A0AAD6HM68_9EURO</name>
<dbReference type="Proteomes" id="UP001215712">
    <property type="component" value="Unassembled WGS sequence"/>
</dbReference>
<dbReference type="Pfam" id="PF02515">
    <property type="entry name" value="CoA_transf_3"/>
    <property type="match status" value="2"/>
</dbReference>